<organism evidence="2 3">
    <name type="scientific">Enterocloster aldenensis</name>
    <dbReference type="NCBI Taxonomy" id="358742"/>
    <lineage>
        <taxon>Bacteria</taxon>
        <taxon>Bacillati</taxon>
        <taxon>Bacillota</taxon>
        <taxon>Clostridia</taxon>
        <taxon>Lachnospirales</taxon>
        <taxon>Lachnospiraceae</taxon>
        <taxon>Enterocloster</taxon>
    </lineage>
</organism>
<dbReference type="PANTHER" id="PTHR33498">
    <property type="entry name" value="TRANSPOSASE FOR INSERTION SEQUENCE ELEMENT IS1557"/>
    <property type="match status" value="1"/>
</dbReference>
<evidence type="ECO:0000259" key="1">
    <source>
        <dbReference type="Pfam" id="PF01610"/>
    </source>
</evidence>
<accession>A0AAW5CB82</accession>
<proteinExistence type="predicted"/>
<sequence>MNKIIERLHIDIAVYKSTSTESIRKKRELQKYDHLSRSGVFRFLWMDTEITTAHKAYLMEHYPQLKEMLACVREFREIYQRKNMSLLYLFIERYKNSNLKEIARFAKGIEKDLSAIENSVASPLSNGFVEGTNSKLKMVKRTMYGRCNKALLEAKLMYS</sequence>
<dbReference type="RefSeq" id="WP_235957729.1">
    <property type="nucleotide sequence ID" value="NZ_JAAITT010000090.1"/>
</dbReference>
<name>A0AAW5CB82_9FIRM</name>
<dbReference type="EMBL" id="JAKNGE010000057">
    <property type="protein sequence ID" value="MCG4749243.1"/>
    <property type="molecule type" value="Genomic_DNA"/>
</dbReference>
<comment type="caution">
    <text evidence="2">The sequence shown here is derived from an EMBL/GenBank/DDBJ whole genome shotgun (WGS) entry which is preliminary data.</text>
</comment>
<evidence type="ECO:0000313" key="3">
    <source>
        <dbReference type="Proteomes" id="UP001299608"/>
    </source>
</evidence>
<dbReference type="AlphaFoldDB" id="A0AAW5CB82"/>
<feature type="domain" description="Transposase IS204/IS1001/IS1096/IS1165 DDE" evidence="1">
    <location>
        <begin position="23"/>
        <end position="148"/>
    </location>
</feature>
<dbReference type="Proteomes" id="UP001299608">
    <property type="component" value="Unassembled WGS sequence"/>
</dbReference>
<protein>
    <submittedName>
        <fullName evidence="2">Transposase</fullName>
    </submittedName>
</protein>
<dbReference type="InterPro" id="IPR002560">
    <property type="entry name" value="Transposase_DDE"/>
</dbReference>
<reference evidence="2" key="1">
    <citation type="submission" date="2022-01" db="EMBL/GenBank/DDBJ databases">
        <title>Collection of gut derived symbiotic bacterial strains cultured from healthy donors.</title>
        <authorList>
            <person name="Lin H."/>
            <person name="Kohout C."/>
            <person name="Waligurski E."/>
            <person name="Pamer E.G."/>
        </authorList>
    </citation>
    <scope>NUCLEOTIDE SEQUENCE</scope>
    <source>
        <strain evidence="2">DFI.6.55</strain>
    </source>
</reference>
<dbReference type="InterPro" id="IPR047951">
    <property type="entry name" value="Transpos_ISL3"/>
</dbReference>
<dbReference type="PANTHER" id="PTHR33498:SF1">
    <property type="entry name" value="TRANSPOSASE FOR INSERTION SEQUENCE ELEMENT IS1557"/>
    <property type="match status" value="1"/>
</dbReference>
<dbReference type="Pfam" id="PF01610">
    <property type="entry name" value="DDE_Tnp_ISL3"/>
    <property type="match status" value="1"/>
</dbReference>
<evidence type="ECO:0000313" key="2">
    <source>
        <dbReference type="EMBL" id="MCG4749243.1"/>
    </source>
</evidence>
<gene>
    <name evidence="2" type="ORF">L0N08_27935</name>
</gene>